<evidence type="ECO:0000259" key="4">
    <source>
        <dbReference type="Pfam" id="PF05282"/>
    </source>
</evidence>
<dbReference type="PANTHER" id="PTHR12689">
    <property type="entry name" value="A1 CISTRON SPLICING FACTOR AAR2-RELATED"/>
    <property type="match status" value="1"/>
</dbReference>
<feature type="domain" description="AAR2 N-terminal" evidence="5">
    <location>
        <begin position="123"/>
        <end position="270"/>
    </location>
</feature>
<evidence type="ECO:0000313" key="6">
    <source>
        <dbReference type="EMBL" id="CRG97442.1"/>
    </source>
</evidence>
<comment type="caution">
    <text evidence="6">The sequence shown here is derived from an EMBL/GenBank/DDBJ whole genome shotgun (WGS) entry which is preliminary data.</text>
</comment>
<dbReference type="InterPro" id="IPR033647">
    <property type="entry name" value="Aar2_N"/>
</dbReference>
<dbReference type="Gene3D" id="1.25.40.550">
    <property type="entry name" value="Aar2, C-terminal domain-like"/>
    <property type="match status" value="1"/>
</dbReference>
<reference evidence="6" key="1">
    <citation type="submission" date="2015-04" db="EMBL/GenBank/DDBJ databases">
        <authorList>
            <consortium name="Pathogen Informatics"/>
        </authorList>
    </citation>
    <scope>NUCLEOTIDE SEQUENCE [LARGE SCALE GENOMIC DNA]</scope>
    <source>
        <strain evidence="6">8A</strain>
    </source>
</reference>
<dbReference type="OMA" id="EFKMNEM"/>
<dbReference type="Pfam" id="PF05282">
    <property type="entry name" value="AAR2"/>
    <property type="match status" value="1"/>
</dbReference>
<gene>
    <name evidence="6" type="ORF">PGAL8A_00501500</name>
</gene>
<dbReference type="CDD" id="cd13778">
    <property type="entry name" value="Aar2_C"/>
    <property type="match status" value="1"/>
</dbReference>
<evidence type="ECO:0000256" key="1">
    <source>
        <dbReference type="ARBA" id="ARBA00006281"/>
    </source>
</evidence>
<name>A0A1J1GY01_PLAGA</name>
<proteinExistence type="inferred from homology"/>
<dbReference type="AlphaFoldDB" id="A0A1J1GY01"/>
<evidence type="ECO:0000256" key="3">
    <source>
        <dbReference type="SAM" id="MobiDB-lite"/>
    </source>
</evidence>
<dbReference type="OrthoDB" id="201752at2759"/>
<dbReference type="RefSeq" id="XP_028530243.1">
    <property type="nucleotide sequence ID" value="XM_028673829.1"/>
</dbReference>
<evidence type="ECO:0000313" key="7">
    <source>
        <dbReference type="Proteomes" id="UP000220797"/>
    </source>
</evidence>
<comment type="similarity">
    <text evidence="1">Belongs to the AAR2 family.</text>
</comment>
<organism evidence="6 7">
    <name type="scientific">Plasmodium gallinaceum</name>
    <dbReference type="NCBI Taxonomy" id="5849"/>
    <lineage>
        <taxon>Eukaryota</taxon>
        <taxon>Sar</taxon>
        <taxon>Alveolata</taxon>
        <taxon>Apicomplexa</taxon>
        <taxon>Aconoidasida</taxon>
        <taxon>Haemosporida</taxon>
        <taxon>Plasmodiidae</taxon>
        <taxon>Plasmodium</taxon>
        <taxon>Plasmodium (Haemamoeba)</taxon>
    </lineage>
</organism>
<feature type="coiled-coil region" evidence="2">
    <location>
        <begin position="57"/>
        <end position="91"/>
    </location>
</feature>
<dbReference type="PANTHER" id="PTHR12689:SF4">
    <property type="entry name" value="PROTEIN AAR2 HOMOLOG"/>
    <property type="match status" value="1"/>
</dbReference>
<dbReference type="CDD" id="cd13777">
    <property type="entry name" value="Aar2_N"/>
    <property type="match status" value="1"/>
</dbReference>
<sequence>MAENICIESRNEKKDYENFIYNDKCSLVLLIDDKNKGKEEFDESKTVMNDISILNKIDKANKSNDEMKKKLNELNNNNNDIYKNNSKLNINNDELCQNSFKLDKNKVDKDKKDEKLFKGCIKLYVGFDYSTFELDTRYKVIKFINKGSHFLHWNNDVLYDHNNKLTKEFKMNEMKKNNCEEIRNSRFIYFDDKKKLLVLKYDIKDNNFKYIREDDNIYKYFYNLHEKDFLDDYILREEKNSILIYPYTYSKVWVSLTNYINDEIINKIEPVNKTFCSSFLKDDKDTNNLDKEEEVNLYSQPYMFYSVIPKYPSHLSYHKKKQKKENPNVEEEKKEHNIEDDDNIKQEEDNLKCVDTNKSFFEYLSIENENMKYTPSYLTMINMDKFWIIKEIVEQEYTYICYNNEKVKGFTKYENKFFYILGEFQFSFVLFHLGFNYQSFLQWKKLFELFCNSQQLITEFKDFYEEVLKVISVHLNYLSDDFFDNTENSFILFGIYNIYEIINNLENVEENIKNLLNTIDSNIYNKIGLHLPDLSFVYEEFQPTYVDED</sequence>
<dbReference type="InterPro" id="IPR038514">
    <property type="entry name" value="AAR2_C_sf"/>
</dbReference>
<dbReference type="EMBL" id="CVMV01000110">
    <property type="protein sequence ID" value="CRG97442.1"/>
    <property type="molecule type" value="Genomic_DNA"/>
</dbReference>
<evidence type="ECO:0000256" key="2">
    <source>
        <dbReference type="SAM" id="Coils"/>
    </source>
</evidence>
<feature type="compositionally biased region" description="Basic and acidic residues" evidence="3">
    <location>
        <begin position="324"/>
        <end position="342"/>
    </location>
</feature>
<accession>A0A1J1GY01</accession>
<feature type="domain" description="AAR2 C-terminal" evidence="4">
    <location>
        <begin position="372"/>
        <end position="530"/>
    </location>
</feature>
<dbReference type="Pfam" id="PF20981">
    <property type="entry name" value="AAR2_1st"/>
    <property type="match status" value="1"/>
</dbReference>
<protein>
    <submittedName>
        <fullName evidence="6">AAR2 protein, putative</fullName>
    </submittedName>
</protein>
<dbReference type="InterPro" id="IPR033648">
    <property type="entry name" value="AAR2_C"/>
</dbReference>
<keyword evidence="2" id="KW-0175">Coiled coil</keyword>
<dbReference type="VEuPathDB" id="PlasmoDB:PGAL8A_00501500"/>
<dbReference type="GeneID" id="39733548"/>
<dbReference type="GO" id="GO:0000244">
    <property type="term" value="P:spliceosomal tri-snRNP complex assembly"/>
    <property type="evidence" value="ECO:0007669"/>
    <property type="project" value="TreeGrafter"/>
</dbReference>
<keyword evidence="7" id="KW-1185">Reference proteome</keyword>
<feature type="region of interest" description="Disordered" evidence="3">
    <location>
        <begin position="319"/>
        <end position="342"/>
    </location>
</feature>
<evidence type="ECO:0000259" key="5">
    <source>
        <dbReference type="Pfam" id="PF20981"/>
    </source>
</evidence>
<dbReference type="InterPro" id="IPR007946">
    <property type="entry name" value="AAR2"/>
</dbReference>
<dbReference type="Proteomes" id="UP000220797">
    <property type="component" value="Unassembled WGS sequence"/>
</dbReference>